<evidence type="ECO:0000313" key="3">
    <source>
        <dbReference type="Proteomes" id="UP000826722"/>
    </source>
</evidence>
<reference evidence="2" key="1">
    <citation type="journal article" date="2021" name="Arch. Microbiol.">
        <title>Methyloradius palustris gen. nov., sp. nov., a methanol-oxidizing bacterium isolated from snow.</title>
        <authorList>
            <person name="Miyadera T."/>
            <person name="Kojima H."/>
            <person name="Fukui M."/>
        </authorList>
    </citation>
    <scope>NUCLEOTIDE SEQUENCE</scope>
    <source>
        <strain evidence="2">Zm11</strain>
    </source>
</reference>
<dbReference type="CDD" id="cd00085">
    <property type="entry name" value="HNHc"/>
    <property type="match status" value="1"/>
</dbReference>
<accession>A0A8D5K1F8</accession>
<gene>
    <name evidence="2" type="ORF">ZMTM_19820</name>
</gene>
<dbReference type="GO" id="GO:0008270">
    <property type="term" value="F:zinc ion binding"/>
    <property type="evidence" value="ECO:0007669"/>
    <property type="project" value="InterPro"/>
</dbReference>
<keyword evidence="3" id="KW-1185">Reference proteome</keyword>
<dbReference type="Gene3D" id="1.10.30.50">
    <property type="match status" value="1"/>
</dbReference>
<dbReference type="EMBL" id="AP024110">
    <property type="protein sequence ID" value="BCM25723.1"/>
    <property type="molecule type" value="Genomic_DNA"/>
</dbReference>
<dbReference type="RefSeq" id="WP_221763785.1">
    <property type="nucleotide sequence ID" value="NZ_AP024110.1"/>
</dbReference>
<feature type="domain" description="HNH nuclease" evidence="1">
    <location>
        <begin position="227"/>
        <end position="285"/>
    </location>
</feature>
<evidence type="ECO:0000313" key="2">
    <source>
        <dbReference type="EMBL" id="BCM25723.1"/>
    </source>
</evidence>
<sequence>MITSSVLDELKPTNAINVIELVAEAGIDISNWGYTNDGRVVKNPASNPAYSFEWAFGGEGNPSLVCVWHSSLEMIDGQIEYEDNLRDFALSLDRIAIDQTKPRDVKSRARQQAKRARRFDSVLQRAFRTNQPVRVIILEGKTRSKSEVGVDRSEVDFRKLDTAFWYMHSYDDSGSIRLVRNVLPLSDEPDVNTDIAADSLNNIQYIDQFTSPKKLEAVGSVFVRSALVRDVVLKRAKGVCEYCGEQGFKTASDSIYLETHHVVPLSENGADEEWNVVAICPNDHRKAHYADNQKEMRKTLLEFLIELHPKVSIELFKF</sequence>
<dbReference type="SMART" id="SM00507">
    <property type="entry name" value="HNHc"/>
    <property type="match status" value="1"/>
</dbReference>
<proteinExistence type="predicted"/>
<name>A0A8D5K1F8_9PROT</name>
<dbReference type="Pfam" id="PF01844">
    <property type="entry name" value="HNH"/>
    <property type="match status" value="1"/>
</dbReference>
<dbReference type="AlphaFoldDB" id="A0A8D5K1F8"/>
<dbReference type="InterPro" id="IPR002711">
    <property type="entry name" value="HNH"/>
</dbReference>
<dbReference type="Proteomes" id="UP000826722">
    <property type="component" value="Chromosome"/>
</dbReference>
<dbReference type="GO" id="GO:0003676">
    <property type="term" value="F:nucleic acid binding"/>
    <property type="evidence" value="ECO:0007669"/>
    <property type="project" value="InterPro"/>
</dbReference>
<protein>
    <recommendedName>
        <fullName evidence="1">HNH nuclease domain-containing protein</fullName>
    </recommendedName>
</protein>
<dbReference type="GO" id="GO:0004519">
    <property type="term" value="F:endonuclease activity"/>
    <property type="evidence" value="ECO:0007669"/>
    <property type="project" value="InterPro"/>
</dbReference>
<evidence type="ECO:0000259" key="1">
    <source>
        <dbReference type="SMART" id="SM00507"/>
    </source>
</evidence>
<organism evidence="2 3">
    <name type="scientific">Methyloradius palustris</name>
    <dbReference type="NCBI Taxonomy" id="2778876"/>
    <lineage>
        <taxon>Bacteria</taxon>
        <taxon>Pseudomonadati</taxon>
        <taxon>Pseudomonadota</taxon>
        <taxon>Betaproteobacteria</taxon>
        <taxon>Nitrosomonadales</taxon>
        <taxon>Methylophilaceae</taxon>
        <taxon>Methyloradius</taxon>
    </lineage>
</organism>
<dbReference type="KEGG" id="mpau:ZMTM_19820"/>
<dbReference type="InterPro" id="IPR003615">
    <property type="entry name" value="HNH_nuc"/>
</dbReference>